<proteinExistence type="predicted"/>
<dbReference type="EMBL" id="CP039543">
    <property type="protein sequence ID" value="QJT10944.1"/>
    <property type="molecule type" value="Genomic_DNA"/>
</dbReference>
<reference evidence="3 4" key="1">
    <citation type="submission" date="2018-06" db="EMBL/GenBank/DDBJ databases">
        <title>Complete genome of Desulfovibrio marinus P48SEP.</title>
        <authorList>
            <person name="Crispim J.S."/>
            <person name="Vidigal P.M.P."/>
            <person name="Silva L.C.F."/>
            <person name="Araujo L.C."/>
            <person name="Laguardia C.N."/>
            <person name="Dias R.S."/>
            <person name="Sousa M.P."/>
            <person name="Paula S.O."/>
            <person name="Silva C."/>
        </authorList>
    </citation>
    <scope>NUCLEOTIDE SEQUENCE [LARGE SCALE GENOMIC DNA]</scope>
    <source>
        <strain evidence="3 4">P48SEP</strain>
    </source>
</reference>
<evidence type="ECO:0000313" key="3">
    <source>
        <dbReference type="EMBL" id="TVM30855.1"/>
    </source>
</evidence>
<dbReference type="GO" id="GO:0035438">
    <property type="term" value="F:cyclic-di-GMP binding"/>
    <property type="evidence" value="ECO:0007669"/>
    <property type="project" value="InterPro"/>
</dbReference>
<accession>A0A6P1ZDE5</accession>
<organism evidence="3 4">
    <name type="scientific">Oceanidesulfovibrio marinus</name>
    <dbReference type="NCBI Taxonomy" id="370038"/>
    <lineage>
        <taxon>Bacteria</taxon>
        <taxon>Pseudomonadati</taxon>
        <taxon>Thermodesulfobacteriota</taxon>
        <taxon>Desulfovibrionia</taxon>
        <taxon>Desulfovibrionales</taxon>
        <taxon>Desulfovibrionaceae</taxon>
        <taxon>Oceanidesulfovibrio</taxon>
    </lineage>
</organism>
<protein>
    <submittedName>
        <fullName evidence="2">Tetratricopeptide repeat protein</fullName>
    </submittedName>
</protein>
<dbReference type="Pfam" id="PF14559">
    <property type="entry name" value="TPR_19"/>
    <property type="match status" value="1"/>
</dbReference>
<dbReference type="Proteomes" id="UP000503251">
    <property type="component" value="Chromosome"/>
</dbReference>
<reference evidence="2 5" key="2">
    <citation type="submission" date="2019-04" db="EMBL/GenBank/DDBJ databases">
        <title>Isolation and culture of sulfate reducing bacteria from the cold seep of the South China Sea.</title>
        <authorList>
            <person name="Sun C."/>
            <person name="Liu R."/>
        </authorList>
    </citation>
    <scope>NUCLEOTIDE SEQUENCE [LARGE SCALE GENOMIC DNA]</scope>
    <source>
        <strain evidence="2 5">CS1</strain>
    </source>
</reference>
<dbReference type="SUPFAM" id="SSF48452">
    <property type="entry name" value="TPR-like"/>
    <property type="match status" value="1"/>
</dbReference>
<dbReference type="InterPro" id="IPR009875">
    <property type="entry name" value="PilZ_domain"/>
</dbReference>
<dbReference type="Gene3D" id="2.40.10.220">
    <property type="entry name" value="predicted glycosyltransferase like domains"/>
    <property type="match status" value="1"/>
</dbReference>
<evidence type="ECO:0000313" key="2">
    <source>
        <dbReference type="EMBL" id="QJT10944.1"/>
    </source>
</evidence>
<keyword evidence="5" id="KW-1185">Reference proteome</keyword>
<dbReference type="EMBL" id="QMIF01000019">
    <property type="protein sequence ID" value="TVM30855.1"/>
    <property type="molecule type" value="Genomic_DNA"/>
</dbReference>
<dbReference type="InterPro" id="IPR011990">
    <property type="entry name" value="TPR-like_helical_dom_sf"/>
</dbReference>
<dbReference type="Proteomes" id="UP000434052">
    <property type="component" value="Unassembled WGS sequence"/>
</dbReference>
<dbReference type="Gene3D" id="1.25.40.10">
    <property type="entry name" value="Tetratricopeptide repeat domain"/>
    <property type="match status" value="1"/>
</dbReference>
<dbReference type="SUPFAM" id="SSF141371">
    <property type="entry name" value="PilZ domain-like"/>
    <property type="match status" value="1"/>
</dbReference>
<dbReference type="OrthoDB" id="5449999at2"/>
<dbReference type="AlphaFoldDB" id="A0A6P1ZDE5"/>
<evidence type="ECO:0000313" key="4">
    <source>
        <dbReference type="Proteomes" id="UP000434052"/>
    </source>
</evidence>
<sequence>MPKLAGSFYTLGSSSLGDGVTKQEVMRRVNWFAIFLDGDQVLVTATEAKGLPTTVSRAVPLKDFFAKFIPDKTHYDNVVLPLLESTRDKLESSEGKPSRLSPDEMIVYKALQLSKHHVPGATEQELADMPLTLLRELPDYEASFSAHKHELNMASIASRKSGRYQEALELYNALLRATPDDHHIVFNAARVYFEKQDYVTCRKCLQLALENDPDFDAARKFMIYLDKHFLKGTSEYRNFLRYQFFTPQPCELTINGKKYAAEVIDLSAAGLRVRCPRDAAAHMSTGKEIVVQADTDLLKPLLRGIPCQVVWFRDDVCGILLLEPLDGKSPDFKRIVGYSHIV</sequence>
<dbReference type="Pfam" id="PF07238">
    <property type="entry name" value="PilZ"/>
    <property type="match status" value="1"/>
</dbReference>
<gene>
    <name evidence="3" type="ORF">DQK91_19970</name>
    <name evidence="2" type="ORF">E8L03_19400</name>
</gene>
<feature type="domain" description="PilZ" evidence="1">
    <location>
        <begin position="237"/>
        <end position="321"/>
    </location>
</feature>
<dbReference type="RefSeq" id="WP_144307178.1">
    <property type="nucleotide sequence ID" value="NZ_CP039543.1"/>
</dbReference>
<evidence type="ECO:0000259" key="1">
    <source>
        <dbReference type="Pfam" id="PF07238"/>
    </source>
</evidence>
<evidence type="ECO:0000313" key="5">
    <source>
        <dbReference type="Proteomes" id="UP000503251"/>
    </source>
</evidence>
<name>A0A6P1ZDE5_9BACT</name>